<evidence type="ECO:0000313" key="3">
    <source>
        <dbReference type="Proteomes" id="UP000230607"/>
    </source>
</evidence>
<organism evidence="2 3">
    <name type="scientific">Candidatus Nitrosotalea okcheonensis</name>
    <dbReference type="NCBI Taxonomy" id="1903276"/>
    <lineage>
        <taxon>Archaea</taxon>
        <taxon>Nitrososphaerota</taxon>
        <taxon>Nitrososphaeria</taxon>
        <taxon>Nitrosotaleales</taxon>
        <taxon>Nitrosotaleaceae</taxon>
        <taxon>Nitrosotalea</taxon>
    </lineage>
</organism>
<dbReference type="Pfam" id="PF04014">
    <property type="entry name" value="MazE_antitoxin"/>
    <property type="match status" value="1"/>
</dbReference>
<accession>A0A2H1FEV6</accession>
<dbReference type="SUPFAM" id="SSF89447">
    <property type="entry name" value="AbrB/MazE/MraZ-like"/>
    <property type="match status" value="1"/>
</dbReference>
<feature type="domain" description="SpoVT-AbrB" evidence="1">
    <location>
        <begin position="21"/>
        <end position="63"/>
    </location>
</feature>
<dbReference type="InterPro" id="IPR037914">
    <property type="entry name" value="SpoVT-AbrB_sf"/>
</dbReference>
<dbReference type="Proteomes" id="UP000230607">
    <property type="component" value="Chromosome 1"/>
</dbReference>
<dbReference type="NCBIfam" id="TIGR01439">
    <property type="entry name" value="lp_hng_hel_AbrB"/>
    <property type="match status" value="1"/>
</dbReference>
<dbReference type="InterPro" id="IPR007159">
    <property type="entry name" value="SpoVT-AbrB_dom"/>
</dbReference>
<dbReference type="EMBL" id="LT841358">
    <property type="protein sequence ID" value="SMH71287.1"/>
    <property type="molecule type" value="Genomic_DNA"/>
</dbReference>
<reference evidence="3" key="1">
    <citation type="submission" date="2017-03" db="EMBL/GenBank/DDBJ databases">
        <authorList>
            <person name="Herbold C."/>
        </authorList>
    </citation>
    <scope>NUCLEOTIDE SEQUENCE [LARGE SCALE GENOMIC DNA]</scope>
</reference>
<dbReference type="AlphaFoldDB" id="A0A2H1FEV6"/>
<protein>
    <recommendedName>
        <fullName evidence="1">SpoVT-AbrB domain-containing protein</fullName>
    </recommendedName>
</protein>
<evidence type="ECO:0000259" key="1">
    <source>
        <dbReference type="SMART" id="SM00966"/>
    </source>
</evidence>
<evidence type="ECO:0000313" key="2">
    <source>
        <dbReference type="EMBL" id="SMH71287.1"/>
    </source>
</evidence>
<proteinExistence type="predicted"/>
<name>A0A2H1FEV6_9ARCH</name>
<sequence length="63" mass="7422">MGLSFVLEIILQKQRSRVNNGNNYYKYRVTIPVQIVEQLRLKKGEKLDVSVTENVIIIRKVLY</sequence>
<keyword evidence="3" id="KW-1185">Reference proteome</keyword>
<gene>
    <name evidence="2" type="ORF">NCS_11094</name>
</gene>
<dbReference type="SMART" id="SM00966">
    <property type="entry name" value="SpoVT_AbrB"/>
    <property type="match status" value="1"/>
</dbReference>
<dbReference type="RefSeq" id="WP_157927284.1">
    <property type="nucleotide sequence ID" value="NZ_LT841358.1"/>
</dbReference>
<dbReference type="GO" id="GO:0003677">
    <property type="term" value="F:DNA binding"/>
    <property type="evidence" value="ECO:0007669"/>
    <property type="project" value="InterPro"/>
</dbReference>
<dbReference type="Gene3D" id="2.10.260.10">
    <property type="match status" value="1"/>
</dbReference>